<sequence length="146" mass="15026">MPLYEGLVTIKRGGTYHPPGTIHDFTELDAKALGPSRVRLAKDQTVAAPAVATDFAGGLPGLETAGDAPGDAPSAAVAPPTQQADGASHGVSEIMHALDLLDEKKDFWKSGARAGKPKQKAVEEIVGFSISEADIDAALALRDAGI</sequence>
<evidence type="ECO:0000256" key="1">
    <source>
        <dbReference type="SAM" id="MobiDB-lite"/>
    </source>
</evidence>
<organism evidence="2 3">
    <name type="scientific">Bradyrhizobium oligotrophicum S58</name>
    <dbReference type="NCBI Taxonomy" id="1245469"/>
    <lineage>
        <taxon>Bacteria</taxon>
        <taxon>Pseudomonadati</taxon>
        <taxon>Pseudomonadota</taxon>
        <taxon>Alphaproteobacteria</taxon>
        <taxon>Hyphomicrobiales</taxon>
        <taxon>Nitrobacteraceae</taxon>
        <taxon>Bradyrhizobium</taxon>
    </lineage>
</organism>
<feature type="compositionally biased region" description="Low complexity" evidence="1">
    <location>
        <begin position="65"/>
        <end position="80"/>
    </location>
</feature>
<proteinExistence type="predicted"/>
<reference evidence="2 3" key="1">
    <citation type="journal article" date="2013" name="Appl. Environ. Microbiol.">
        <title>Genome analysis suggests that the soil oligotrophic bacterium Agromonas oligotrophica (Bradyrhizobium oligotrophicum) is a nitrogen-fixing symbiont of Aeschynomene indica.</title>
        <authorList>
            <person name="Okubo T."/>
            <person name="Fukushima S."/>
            <person name="Itakura M."/>
            <person name="Oshima K."/>
            <person name="Longtonglang A."/>
            <person name="Teaumroong N."/>
            <person name="Mitsui H."/>
            <person name="Hattori M."/>
            <person name="Hattori R."/>
            <person name="Hattori T."/>
            <person name="Minamisawa K."/>
        </authorList>
    </citation>
    <scope>NUCLEOTIDE SEQUENCE [LARGE SCALE GENOMIC DNA]</scope>
    <source>
        <strain evidence="2 3">S58</strain>
    </source>
</reference>
<dbReference type="EMBL" id="AP012603">
    <property type="protein sequence ID" value="BAM87680.1"/>
    <property type="molecule type" value="Genomic_DNA"/>
</dbReference>
<protein>
    <submittedName>
        <fullName evidence="2">Uncharacterized protein</fullName>
    </submittedName>
</protein>
<evidence type="ECO:0000313" key="2">
    <source>
        <dbReference type="EMBL" id="BAM87680.1"/>
    </source>
</evidence>
<dbReference type="KEGG" id="aol:S58_16720"/>
<dbReference type="OrthoDB" id="8232189at2"/>
<evidence type="ECO:0000313" key="3">
    <source>
        <dbReference type="Proteomes" id="UP000011841"/>
    </source>
</evidence>
<dbReference type="RefSeq" id="WP_015664809.1">
    <property type="nucleotide sequence ID" value="NC_020453.1"/>
</dbReference>
<dbReference type="GeneID" id="301815603"/>
<dbReference type="PATRIC" id="fig|1245469.3.peg.1704"/>
<name>M4ZN90_9BRAD</name>
<feature type="region of interest" description="Disordered" evidence="1">
    <location>
        <begin position="58"/>
        <end position="89"/>
    </location>
</feature>
<dbReference type="STRING" id="1245469.S58_16720"/>
<accession>M4ZN90</accession>
<dbReference type="HOGENOM" id="CLU_1773832_0_0_5"/>
<dbReference type="Proteomes" id="UP000011841">
    <property type="component" value="Chromosome"/>
</dbReference>
<dbReference type="AlphaFoldDB" id="M4ZN90"/>
<dbReference type="eggNOG" id="ENOG502ZYIH">
    <property type="taxonomic scope" value="Bacteria"/>
</dbReference>
<keyword evidence="3" id="KW-1185">Reference proteome</keyword>
<gene>
    <name evidence="2" type="ORF">S58_16720</name>
</gene>